<dbReference type="EMBL" id="FUWH01000003">
    <property type="protein sequence ID" value="SJZ66021.1"/>
    <property type="molecule type" value="Genomic_DNA"/>
</dbReference>
<dbReference type="InterPro" id="IPR006423">
    <property type="entry name" value="Lipo_e_P4"/>
</dbReference>
<evidence type="ECO:0000256" key="2">
    <source>
        <dbReference type="SAM" id="SignalP"/>
    </source>
</evidence>
<dbReference type="Proteomes" id="UP000190888">
    <property type="component" value="Unassembled WGS sequence"/>
</dbReference>
<gene>
    <name evidence="3" type="ORF">SAMN04488132_103380</name>
</gene>
<dbReference type="SUPFAM" id="SSF56784">
    <property type="entry name" value="HAD-like"/>
    <property type="match status" value="1"/>
</dbReference>
<evidence type="ECO:0000313" key="3">
    <source>
        <dbReference type="EMBL" id="SJZ66021.1"/>
    </source>
</evidence>
<dbReference type="PANTHER" id="PTHR31284:SF10">
    <property type="entry name" value="ACID PHOSPHATASE-LIKE PROTEIN"/>
    <property type="match status" value="1"/>
</dbReference>
<accession>A0A1T4MGN8</accession>
<dbReference type="SFLD" id="SFLDG01125">
    <property type="entry name" value="C1.1:_Acid_Phosphatase_Like"/>
    <property type="match status" value="1"/>
</dbReference>
<feature type="chain" id="PRO_5013159961" evidence="2">
    <location>
        <begin position="23"/>
        <end position="269"/>
    </location>
</feature>
<dbReference type="STRING" id="413434.SAMN04488132_103380"/>
<protein>
    <submittedName>
        <fullName evidence="3">5'-nucleotidase, lipoprotein e(P4) family</fullName>
    </submittedName>
</protein>
<dbReference type="NCBIfam" id="TIGR01533">
    <property type="entry name" value="lipo_e_P4"/>
    <property type="match status" value="1"/>
</dbReference>
<dbReference type="PIRSF" id="PIRSF019271">
    <property type="entry name" value="Acid_Ptase_C"/>
    <property type="match status" value="1"/>
</dbReference>
<dbReference type="PANTHER" id="PTHR31284">
    <property type="entry name" value="ACID PHOSPHATASE-LIKE PROTEIN"/>
    <property type="match status" value="1"/>
</dbReference>
<proteinExistence type="predicted"/>
<dbReference type="Pfam" id="PF03767">
    <property type="entry name" value="Acid_phosphat_B"/>
    <property type="match status" value="1"/>
</dbReference>
<organism evidence="3 4">
    <name type="scientific">Sediminibacterium ginsengisoli</name>
    <dbReference type="NCBI Taxonomy" id="413434"/>
    <lineage>
        <taxon>Bacteria</taxon>
        <taxon>Pseudomonadati</taxon>
        <taxon>Bacteroidota</taxon>
        <taxon>Chitinophagia</taxon>
        <taxon>Chitinophagales</taxon>
        <taxon>Chitinophagaceae</taxon>
        <taxon>Sediminibacterium</taxon>
    </lineage>
</organism>
<dbReference type="GO" id="GO:0009279">
    <property type="term" value="C:cell outer membrane"/>
    <property type="evidence" value="ECO:0007669"/>
    <property type="project" value="InterPro"/>
</dbReference>
<dbReference type="InterPro" id="IPR036412">
    <property type="entry name" value="HAD-like_sf"/>
</dbReference>
<dbReference type="AlphaFoldDB" id="A0A1T4MGN8"/>
<keyword evidence="1 2" id="KW-0732">Signal</keyword>
<dbReference type="InterPro" id="IPR023214">
    <property type="entry name" value="HAD_sf"/>
</dbReference>
<dbReference type="InterPro" id="IPR005519">
    <property type="entry name" value="Acid_phosphat_B-like"/>
</dbReference>
<keyword evidence="4" id="KW-1185">Reference proteome</keyword>
<name>A0A1T4MGN8_9BACT</name>
<evidence type="ECO:0000256" key="1">
    <source>
        <dbReference type="ARBA" id="ARBA00022729"/>
    </source>
</evidence>
<evidence type="ECO:0000313" key="4">
    <source>
        <dbReference type="Proteomes" id="UP000190888"/>
    </source>
</evidence>
<dbReference type="SFLD" id="SFLDS00003">
    <property type="entry name" value="Haloacid_Dehalogenase"/>
    <property type="match status" value="1"/>
</dbReference>
<feature type="signal peptide" evidence="2">
    <location>
        <begin position="1"/>
        <end position="22"/>
    </location>
</feature>
<reference evidence="3 4" key="1">
    <citation type="submission" date="2017-02" db="EMBL/GenBank/DDBJ databases">
        <authorList>
            <person name="Peterson S.W."/>
        </authorList>
    </citation>
    <scope>NUCLEOTIDE SEQUENCE [LARGE SCALE GENOMIC DNA]</scope>
    <source>
        <strain evidence="3 4">DSM 22335</strain>
    </source>
</reference>
<dbReference type="RefSeq" id="WP_176112940.1">
    <property type="nucleotide sequence ID" value="NZ_FUWH01000003.1"/>
</dbReference>
<dbReference type="Gene3D" id="3.40.50.1000">
    <property type="entry name" value="HAD superfamily/HAD-like"/>
    <property type="match status" value="1"/>
</dbReference>
<keyword evidence="3" id="KW-0449">Lipoprotein</keyword>
<sequence length="269" mass="30775">MKRYMRRLLIAVLTGITLSATAQNITKPDLAPVKELPVLFHQTAAEYRALCYQAFNTAKLQLELQLKKKKRKEKWAIVTDLDETILDNSYSEAKLIKEGKEYTGASWKQWVNLAAATEVPGASDFLRWVKAQGISIFYISNRDTSDVVRTIDNLKGLKLPDADTAHTLFKSSTSSKEERRKKVMQNYQVVMLLGDNLTDFTAFFEEKDLAQRAAETDKVRTSWGQKFIMLPNAIYGDWENAIYNYQRGLTPEQKEAKRKSLLKEPPTVQ</sequence>